<reference evidence="6" key="1">
    <citation type="submission" date="2019-01" db="EMBL/GenBank/DDBJ databases">
        <title>Gri0909 isolated from a small marine red alga.</title>
        <authorList>
            <person name="Kim J."/>
            <person name="Jeong S.E."/>
            <person name="Jeon C.O."/>
        </authorList>
    </citation>
    <scope>NUCLEOTIDE SEQUENCE [LARGE SCALE GENOMIC DNA]</scope>
    <source>
        <strain evidence="6">Gri0909</strain>
    </source>
</reference>
<sequence length="333" mass="36365">MMSIKSVMKKTVFGAALLAASAVAAHAEDVTLKLATTLLEKQPAYPYVTQMIEEIEGAGVGIKVQFFPAGQLGSGEELLEDAKFGNVDMVHAAIYAQADPRLEFTDLPFLITSLDDIQTVIGNPNSEYNKILAEIFLDHGLKYLATVGEGLIGVVAAKQPANPHGIGNQEMNIRVWSSNMVKSTMELLGYNTTTMNWAEVFPAVQAGTIDGAICCTSELAYTLFAESDVGNTFIPYNAFIERNVIYMNGAKFARMTAEQQEVVQKAALKAATGINNNSWNLNETYIAKLKEKGWTVVEFTPEQRAMIKDKIVAEVWPTVGELVGEDILNRITK</sequence>
<dbReference type="PANTHER" id="PTHR33376">
    <property type="match status" value="1"/>
</dbReference>
<accession>A0A437QXJ6</accession>
<feature type="signal peptide" evidence="4">
    <location>
        <begin position="1"/>
        <end position="27"/>
    </location>
</feature>
<dbReference type="NCBIfam" id="NF037995">
    <property type="entry name" value="TRAP_S1"/>
    <property type="match status" value="1"/>
</dbReference>
<keyword evidence="6" id="KW-1185">Reference proteome</keyword>
<dbReference type="GO" id="GO:0055085">
    <property type="term" value="P:transmembrane transport"/>
    <property type="evidence" value="ECO:0007669"/>
    <property type="project" value="InterPro"/>
</dbReference>
<name>A0A437QXJ6_9PROT</name>
<comment type="similarity">
    <text evidence="1">Belongs to the bacterial solute-binding protein 7 family.</text>
</comment>
<protein>
    <submittedName>
        <fullName evidence="5">Transporter</fullName>
    </submittedName>
</protein>
<evidence type="ECO:0000256" key="2">
    <source>
        <dbReference type="ARBA" id="ARBA00022448"/>
    </source>
</evidence>
<evidence type="ECO:0000313" key="5">
    <source>
        <dbReference type="EMBL" id="RVU39234.1"/>
    </source>
</evidence>
<evidence type="ECO:0000256" key="4">
    <source>
        <dbReference type="SAM" id="SignalP"/>
    </source>
</evidence>
<evidence type="ECO:0000256" key="1">
    <source>
        <dbReference type="ARBA" id="ARBA00009023"/>
    </source>
</evidence>
<gene>
    <name evidence="5" type="ORF">EOI86_08315</name>
</gene>
<organism evidence="5 6">
    <name type="scientific">Hwanghaeella grinnelliae</name>
    <dbReference type="NCBI Taxonomy" id="2500179"/>
    <lineage>
        <taxon>Bacteria</taxon>
        <taxon>Pseudomonadati</taxon>
        <taxon>Pseudomonadota</taxon>
        <taxon>Alphaproteobacteria</taxon>
        <taxon>Rhodospirillales</taxon>
        <taxon>Rhodospirillaceae</taxon>
        <taxon>Hwanghaeella</taxon>
    </lineage>
</organism>
<dbReference type="AlphaFoldDB" id="A0A437QXJ6"/>
<keyword evidence="3 4" id="KW-0732">Signal</keyword>
<feature type="chain" id="PRO_5019202053" evidence="4">
    <location>
        <begin position="28"/>
        <end position="333"/>
    </location>
</feature>
<dbReference type="RefSeq" id="WP_127764605.1">
    <property type="nucleotide sequence ID" value="NZ_SADE01000001.1"/>
</dbReference>
<dbReference type="Pfam" id="PF03480">
    <property type="entry name" value="DctP"/>
    <property type="match status" value="1"/>
</dbReference>
<dbReference type="Proteomes" id="UP000287447">
    <property type="component" value="Unassembled WGS sequence"/>
</dbReference>
<dbReference type="PANTHER" id="PTHR33376:SF7">
    <property type="entry name" value="C4-DICARBOXYLATE-BINDING PROTEIN DCTB"/>
    <property type="match status" value="1"/>
</dbReference>
<proteinExistence type="inferred from homology"/>
<evidence type="ECO:0000313" key="6">
    <source>
        <dbReference type="Proteomes" id="UP000287447"/>
    </source>
</evidence>
<dbReference type="OrthoDB" id="7375081at2"/>
<comment type="caution">
    <text evidence="5">The sequence shown here is derived from an EMBL/GenBank/DDBJ whole genome shotgun (WGS) entry which is preliminary data.</text>
</comment>
<keyword evidence="2" id="KW-0813">Transport</keyword>
<dbReference type="Gene3D" id="3.40.190.170">
    <property type="entry name" value="Bacterial extracellular solute-binding protein, family 7"/>
    <property type="match status" value="1"/>
</dbReference>
<evidence type="ECO:0000256" key="3">
    <source>
        <dbReference type="ARBA" id="ARBA00022729"/>
    </source>
</evidence>
<dbReference type="InterPro" id="IPR018389">
    <property type="entry name" value="DctP_fam"/>
</dbReference>
<dbReference type="EMBL" id="SADE01000001">
    <property type="protein sequence ID" value="RVU39234.1"/>
    <property type="molecule type" value="Genomic_DNA"/>
</dbReference>
<dbReference type="InterPro" id="IPR038404">
    <property type="entry name" value="TRAP_DctP_sf"/>
</dbReference>